<feature type="transmembrane region" description="Helical" evidence="1">
    <location>
        <begin position="129"/>
        <end position="150"/>
    </location>
</feature>
<reference evidence="2" key="1">
    <citation type="submission" date="2023-08" db="EMBL/GenBank/DDBJ databases">
        <authorList>
            <person name="Chen Y."/>
            <person name="Shah S."/>
            <person name="Dougan E. K."/>
            <person name="Thang M."/>
            <person name="Chan C."/>
        </authorList>
    </citation>
    <scope>NUCLEOTIDE SEQUENCE</scope>
</reference>
<feature type="transmembrane region" description="Helical" evidence="1">
    <location>
        <begin position="201"/>
        <end position="221"/>
    </location>
</feature>
<feature type="transmembrane region" description="Helical" evidence="1">
    <location>
        <begin position="162"/>
        <end position="181"/>
    </location>
</feature>
<protein>
    <submittedName>
        <fullName evidence="2">Uncharacterized protein</fullName>
    </submittedName>
</protein>
<dbReference type="Proteomes" id="UP001178507">
    <property type="component" value="Unassembled WGS sequence"/>
</dbReference>
<gene>
    <name evidence="2" type="ORF">EVOR1521_LOCUS5303</name>
</gene>
<evidence type="ECO:0000313" key="3">
    <source>
        <dbReference type="Proteomes" id="UP001178507"/>
    </source>
</evidence>
<keyword evidence="1" id="KW-0472">Membrane</keyword>
<evidence type="ECO:0000256" key="1">
    <source>
        <dbReference type="SAM" id="Phobius"/>
    </source>
</evidence>
<organism evidence="2 3">
    <name type="scientific">Effrenium voratum</name>
    <dbReference type="NCBI Taxonomy" id="2562239"/>
    <lineage>
        <taxon>Eukaryota</taxon>
        <taxon>Sar</taxon>
        <taxon>Alveolata</taxon>
        <taxon>Dinophyceae</taxon>
        <taxon>Suessiales</taxon>
        <taxon>Symbiodiniaceae</taxon>
        <taxon>Effrenium</taxon>
    </lineage>
</organism>
<dbReference type="AlphaFoldDB" id="A0AA36MKU9"/>
<keyword evidence="1" id="KW-0812">Transmembrane</keyword>
<keyword evidence="1" id="KW-1133">Transmembrane helix</keyword>
<feature type="transmembrane region" description="Helical" evidence="1">
    <location>
        <begin position="227"/>
        <end position="244"/>
    </location>
</feature>
<keyword evidence="3" id="KW-1185">Reference proteome</keyword>
<name>A0AA36MKU9_9DINO</name>
<evidence type="ECO:0000313" key="2">
    <source>
        <dbReference type="EMBL" id="CAJ1376184.1"/>
    </source>
</evidence>
<proteinExistence type="predicted"/>
<sequence>MGRLAPVLDFPQALVVSTAPLVYLKFLQTLHRSVSRVSRHHAEGLGNLLKFVGATCFAVGHGLQCLHKGSAEYTDWGYILACTPCLNLAFGGALLGRPYPSALLASGLLLHVAYDPLLLRAWRAGAEKLLPGIGVAAAMLLTWLGTVATLLEHSVLSSSPLLPVPVYAMMTCCSFGLGNSVKLQRLLSAKEACNKAFLGQVLKVFASSLLLTGNGLGLGWHKLRVRRHAWMCSVVLAACLRTFAAKAAEKQQKQTEKCQ</sequence>
<comment type="caution">
    <text evidence="2">The sequence shown here is derived from an EMBL/GenBank/DDBJ whole genome shotgun (WGS) entry which is preliminary data.</text>
</comment>
<dbReference type="EMBL" id="CAUJNA010000369">
    <property type="protein sequence ID" value="CAJ1376184.1"/>
    <property type="molecule type" value="Genomic_DNA"/>
</dbReference>
<accession>A0AA36MKU9</accession>